<dbReference type="Gene3D" id="1.20.1250.20">
    <property type="entry name" value="MFS general substrate transporter like domains"/>
    <property type="match status" value="2"/>
</dbReference>
<dbReference type="PANTHER" id="PTHR11328:SF24">
    <property type="entry name" value="MAJOR FACILITATOR SUPERFAMILY (MFS) PROFILE DOMAIN-CONTAINING PROTEIN"/>
    <property type="match status" value="1"/>
</dbReference>
<dbReference type="SUPFAM" id="SSF103473">
    <property type="entry name" value="MFS general substrate transporter"/>
    <property type="match status" value="1"/>
</dbReference>
<feature type="transmembrane region" description="Helical" evidence="2">
    <location>
        <begin position="115"/>
        <end position="141"/>
    </location>
</feature>
<feature type="transmembrane region" description="Helical" evidence="2">
    <location>
        <begin position="300"/>
        <end position="320"/>
    </location>
</feature>
<dbReference type="InterPro" id="IPR039672">
    <property type="entry name" value="MFS_2"/>
</dbReference>
<organism evidence="3 4">
    <name type="scientific">Vibrio inusitatus NBRC 102082</name>
    <dbReference type="NCBI Taxonomy" id="1219070"/>
    <lineage>
        <taxon>Bacteria</taxon>
        <taxon>Pseudomonadati</taxon>
        <taxon>Pseudomonadota</taxon>
        <taxon>Gammaproteobacteria</taxon>
        <taxon>Vibrionales</taxon>
        <taxon>Vibrionaceae</taxon>
        <taxon>Vibrio</taxon>
    </lineage>
</organism>
<dbReference type="RefSeq" id="WP_141346295.1">
    <property type="nucleotide sequence ID" value="NZ_BJLF01000013.1"/>
</dbReference>
<feature type="transmembrane region" description="Helical" evidence="2">
    <location>
        <begin position="407"/>
        <end position="426"/>
    </location>
</feature>
<feature type="transmembrane region" description="Helical" evidence="2">
    <location>
        <begin position="153"/>
        <end position="171"/>
    </location>
</feature>
<feature type="transmembrane region" description="Helical" evidence="2">
    <location>
        <begin position="84"/>
        <end position="103"/>
    </location>
</feature>
<comment type="caution">
    <text evidence="3">The sequence shown here is derived from an EMBL/GenBank/DDBJ whole genome shotgun (WGS) entry which is preliminary data.</text>
</comment>
<accession>A0A4Y3HXB9</accession>
<dbReference type="GO" id="GO:0015293">
    <property type="term" value="F:symporter activity"/>
    <property type="evidence" value="ECO:0007669"/>
    <property type="project" value="InterPro"/>
</dbReference>
<feature type="transmembrane region" description="Helical" evidence="2">
    <location>
        <begin position="191"/>
        <end position="209"/>
    </location>
</feature>
<evidence type="ECO:0000313" key="3">
    <source>
        <dbReference type="EMBL" id="GEA51823.1"/>
    </source>
</evidence>
<dbReference type="Proteomes" id="UP000318717">
    <property type="component" value="Unassembled WGS sequence"/>
</dbReference>
<protein>
    <recommendedName>
        <fullName evidence="5">MFS transporter</fullName>
    </recommendedName>
</protein>
<name>A0A4Y3HXB9_9VIBR</name>
<sequence>MSNSLDRTAKLSLREKLGYAIGDSGFNFYWIIIGSYLSYFYTDIFGLSAAAAGTMFLVTRIVDSISDPLMGAIADRTNSRWGKFRPYLMLGALPMAGAAVLTMSTPDLGEGGKLLWAYGTYSLMMLCYTILSTPYSSLAGVITADTEERNSLFGLRFFFAYATGILVGAFTPELADYFGNGDDARGWQLTMALYASVATVCFFITFYTTKERVVPPVGQKTNPLSDIKDLMNNKPWLILFALAMIIMMTIVFRGSSATYYFKYFVERPDLMGSYIGLQMAAYAVGCLATPYLTRKITDKAKLLMILMGIVGSLSVVFALVPKPAAMGVVTVPSSEAITLTATEVLGEPTGEGEHIEWIEHQKSFWIFSDKVVVAQGSEELNLDDARGTVISIQKTLANGEVMNSSDLPIEIITMFVLNILISLALGPKSPITWSMYADAADFNEWKTGRRATAMTFSAATFSQKLGGAIGSATVLWVLAIVGYSANEIQDGASLSSIVYLQTIVPAFFAFIAIWALRYYDLTANKIETIQIELKAREAV</sequence>
<dbReference type="GO" id="GO:0006814">
    <property type="term" value="P:sodium ion transport"/>
    <property type="evidence" value="ECO:0007669"/>
    <property type="project" value="InterPro"/>
</dbReference>
<feature type="transmembrane region" description="Helical" evidence="2">
    <location>
        <begin position="236"/>
        <end position="254"/>
    </location>
</feature>
<keyword evidence="2" id="KW-0812">Transmembrane</keyword>
<dbReference type="NCBIfam" id="TIGR00792">
    <property type="entry name" value="gph"/>
    <property type="match status" value="1"/>
</dbReference>
<dbReference type="Pfam" id="PF13347">
    <property type="entry name" value="MFS_2"/>
    <property type="match status" value="2"/>
</dbReference>
<reference evidence="3 4" key="1">
    <citation type="submission" date="2019-06" db="EMBL/GenBank/DDBJ databases">
        <title>Whole genome shotgun sequence of Vibrio inusitatus NBRC 102082.</title>
        <authorList>
            <person name="Hosoyama A."/>
            <person name="Uohara A."/>
            <person name="Ohji S."/>
            <person name="Ichikawa N."/>
        </authorList>
    </citation>
    <scope>NUCLEOTIDE SEQUENCE [LARGE SCALE GENOMIC DNA]</scope>
    <source>
        <strain evidence="3 4">NBRC 102082</strain>
    </source>
</reference>
<proteinExistence type="inferred from homology"/>
<feature type="transmembrane region" description="Helical" evidence="2">
    <location>
        <begin position="274"/>
        <end position="293"/>
    </location>
</feature>
<keyword evidence="4" id="KW-1185">Reference proteome</keyword>
<dbReference type="PANTHER" id="PTHR11328">
    <property type="entry name" value="MAJOR FACILITATOR SUPERFAMILY DOMAIN-CONTAINING PROTEIN"/>
    <property type="match status" value="1"/>
</dbReference>
<keyword evidence="2" id="KW-0472">Membrane</keyword>
<evidence type="ECO:0000256" key="2">
    <source>
        <dbReference type="SAM" id="Phobius"/>
    </source>
</evidence>
<dbReference type="EMBL" id="BJLF01000013">
    <property type="protein sequence ID" value="GEA51823.1"/>
    <property type="molecule type" value="Genomic_DNA"/>
</dbReference>
<comment type="similarity">
    <text evidence="1">Belongs to the sodium:galactoside symporter (TC 2.A.2) family.</text>
</comment>
<evidence type="ECO:0008006" key="5">
    <source>
        <dbReference type="Google" id="ProtNLM"/>
    </source>
</evidence>
<evidence type="ECO:0000313" key="4">
    <source>
        <dbReference type="Proteomes" id="UP000318717"/>
    </source>
</evidence>
<dbReference type="AlphaFoldDB" id="A0A4Y3HXB9"/>
<dbReference type="GO" id="GO:0008643">
    <property type="term" value="P:carbohydrate transport"/>
    <property type="evidence" value="ECO:0007669"/>
    <property type="project" value="InterPro"/>
</dbReference>
<dbReference type="InterPro" id="IPR001927">
    <property type="entry name" value="Na/Gal_symport"/>
</dbReference>
<dbReference type="OrthoDB" id="181905at2"/>
<evidence type="ECO:0000256" key="1">
    <source>
        <dbReference type="ARBA" id="ARBA00009617"/>
    </source>
</evidence>
<dbReference type="GO" id="GO:0005886">
    <property type="term" value="C:plasma membrane"/>
    <property type="evidence" value="ECO:0007669"/>
    <property type="project" value="TreeGrafter"/>
</dbReference>
<feature type="transmembrane region" description="Helical" evidence="2">
    <location>
        <begin position="465"/>
        <end position="485"/>
    </location>
</feature>
<dbReference type="InterPro" id="IPR036259">
    <property type="entry name" value="MFS_trans_sf"/>
</dbReference>
<gene>
    <name evidence="3" type="ORF">VIN01S_26270</name>
</gene>
<feature type="transmembrane region" description="Helical" evidence="2">
    <location>
        <begin position="497"/>
        <end position="516"/>
    </location>
</feature>
<dbReference type="CDD" id="cd17332">
    <property type="entry name" value="MFS_MelB_like"/>
    <property type="match status" value="1"/>
</dbReference>
<keyword evidence="2" id="KW-1133">Transmembrane helix</keyword>